<comment type="caution">
    <text evidence="1">The sequence shown here is derived from an EMBL/GenBank/DDBJ whole genome shotgun (WGS) entry which is preliminary data.</text>
</comment>
<reference evidence="1" key="2">
    <citation type="journal article" date="2022" name="New Phytol.">
        <title>Evolutionary transition to the ectomycorrhizal habit in the genomes of a hyperdiverse lineage of mushroom-forming fungi.</title>
        <authorList>
            <person name="Looney B."/>
            <person name="Miyauchi S."/>
            <person name="Morin E."/>
            <person name="Drula E."/>
            <person name="Courty P.E."/>
            <person name="Kohler A."/>
            <person name="Kuo A."/>
            <person name="LaButti K."/>
            <person name="Pangilinan J."/>
            <person name="Lipzen A."/>
            <person name="Riley R."/>
            <person name="Andreopoulos W."/>
            <person name="He G."/>
            <person name="Johnson J."/>
            <person name="Nolan M."/>
            <person name="Tritt A."/>
            <person name="Barry K.W."/>
            <person name="Grigoriev I.V."/>
            <person name="Nagy L.G."/>
            <person name="Hibbett D."/>
            <person name="Henrissat B."/>
            <person name="Matheny P.B."/>
            <person name="Labbe J."/>
            <person name="Martin F.M."/>
        </authorList>
    </citation>
    <scope>NUCLEOTIDE SEQUENCE</scope>
    <source>
        <strain evidence="1">FP105234-sp</strain>
    </source>
</reference>
<evidence type="ECO:0000313" key="2">
    <source>
        <dbReference type="Proteomes" id="UP000814033"/>
    </source>
</evidence>
<gene>
    <name evidence="1" type="ORF">FA95DRAFT_443988</name>
</gene>
<accession>A0ACB8RG23</accession>
<reference evidence="1" key="1">
    <citation type="submission" date="2021-02" db="EMBL/GenBank/DDBJ databases">
        <authorList>
            <consortium name="DOE Joint Genome Institute"/>
            <person name="Ahrendt S."/>
            <person name="Looney B.P."/>
            <person name="Miyauchi S."/>
            <person name="Morin E."/>
            <person name="Drula E."/>
            <person name="Courty P.E."/>
            <person name="Chicoki N."/>
            <person name="Fauchery L."/>
            <person name="Kohler A."/>
            <person name="Kuo A."/>
            <person name="Labutti K."/>
            <person name="Pangilinan J."/>
            <person name="Lipzen A."/>
            <person name="Riley R."/>
            <person name="Andreopoulos W."/>
            <person name="He G."/>
            <person name="Johnson J."/>
            <person name="Barry K.W."/>
            <person name="Grigoriev I.V."/>
            <person name="Nagy L."/>
            <person name="Hibbett D."/>
            <person name="Henrissat B."/>
            <person name="Matheny P.B."/>
            <person name="Labbe J."/>
            <person name="Martin F."/>
        </authorList>
    </citation>
    <scope>NUCLEOTIDE SEQUENCE</scope>
    <source>
        <strain evidence="1">FP105234-sp</strain>
    </source>
</reference>
<dbReference type="Proteomes" id="UP000814033">
    <property type="component" value="Unassembled WGS sequence"/>
</dbReference>
<dbReference type="EMBL" id="MU276034">
    <property type="protein sequence ID" value="KAI0043084.1"/>
    <property type="molecule type" value="Genomic_DNA"/>
</dbReference>
<sequence length="457" mass="50884">MSKDLSLPLGRDSWLTPESGAFVVFKLDPVATLEALEDPIATEQARSLSLSCRSYVGFIVLFLDLPIETRRYLRCDCLILSQGVATPIPQLYTDENMSIPIAPATHPQGRPAITAVPPLPWDNLYLHHSSCFTFRVKIDPRDIDHTDSPMISFGDLLSVQRYRREDSTRQRLRHIAAMPPRAPRRSLDCRETDACLPQASESGNCGEATGEFDPKASNIESIPEALSRALVDYEDPSDQFMPVVSFDLDIAAVSEFSGAHQLDEEIEAMMRIQAESEQRAVVALRHLDEERLAREHRLDGSSMISHPSTREPHSPIISSAGAISQPLLVRPPTSIWDKAKALTRTIFSCVHLEKDAKVGKEPETEKSHVSPSCTPVCGPLGNQIKGFHRAVCRLALRTLRRAHRGQETKAQAPPPPDTEPRRGERKLPYMFKTLRLRMNGKNHGHISLSLPSVTGQH</sequence>
<keyword evidence="2" id="KW-1185">Reference proteome</keyword>
<protein>
    <submittedName>
        <fullName evidence="1">Uncharacterized protein</fullName>
    </submittedName>
</protein>
<evidence type="ECO:0000313" key="1">
    <source>
        <dbReference type="EMBL" id="KAI0043084.1"/>
    </source>
</evidence>
<proteinExistence type="predicted"/>
<organism evidence="1 2">
    <name type="scientific">Auriscalpium vulgare</name>
    <dbReference type="NCBI Taxonomy" id="40419"/>
    <lineage>
        <taxon>Eukaryota</taxon>
        <taxon>Fungi</taxon>
        <taxon>Dikarya</taxon>
        <taxon>Basidiomycota</taxon>
        <taxon>Agaricomycotina</taxon>
        <taxon>Agaricomycetes</taxon>
        <taxon>Russulales</taxon>
        <taxon>Auriscalpiaceae</taxon>
        <taxon>Auriscalpium</taxon>
    </lineage>
</organism>
<name>A0ACB8RG23_9AGAM</name>